<evidence type="ECO:0000259" key="1">
    <source>
        <dbReference type="PROSITE" id="PS50234"/>
    </source>
</evidence>
<dbReference type="SMART" id="SM00327">
    <property type="entry name" value="VWA"/>
    <property type="match status" value="1"/>
</dbReference>
<dbReference type="Proteomes" id="UP000318453">
    <property type="component" value="Chromosome"/>
</dbReference>
<accession>A0A5B8NM37</accession>
<dbReference type="AlphaFoldDB" id="A0A5B8NM37"/>
<feature type="domain" description="VWFA" evidence="1">
    <location>
        <begin position="12"/>
        <end position="205"/>
    </location>
</feature>
<dbReference type="Pfam" id="PF13519">
    <property type="entry name" value="VWA_2"/>
    <property type="match status" value="1"/>
</dbReference>
<proteinExistence type="predicted"/>
<evidence type="ECO:0000313" key="3">
    <source>
        <dbReference type="Proteomes" id="UP000318453"/>
    </source>
</evidence>
<reference evidence="2 3" key="1">
    <citation type="submission" date="2019-08" db="EMBL/GenBank/DDBJ databases">
        <title>Carotenoids and Carotenoid Binding Proteins in the Halophilic Cyanobacterium Euhalothece sp. ZM00.</title>
        <authorList>
            <person name="Cho S.M."/>
            <person name="Song J.Y."/>
            <person name="Park Y.-I."/>
        </authorList>
    </citation>
    <scope>NUCLEOTIDE SEQUENCE [LARGE SCALE GENOMIC DNA]</scope>
    <source>
        <strain evidence="2 3">Z-M001</strain>
    </source>
</reference>
<dbReference type="SUPFAM" id="SSF53300">
    <property type="entry name" value="vWA-like"/>
    <property type="match status" value="1"/>
</dbReference>
<dbReference type="OrthoDB" id="1523785at2"/>
<dbReference type="Gene3D" id="3.40.50.410">
    <property type="entry name" value="von Willebrand factor, type A domain"/>
    <property type="match status" value="1"/>
</dbReference>
<dbReference type="CDD" id="cd01457">
    <property type="entry name" value="vWA_ORF176_type"/>
    <property type="match status" value="1"/>
</dbReference>
<protein>
    <submittedName>
        <fullName evidence="2">VWA domain-containing protein</fullName>
    </submittedName>
</protein>
<dbReference type="PANTHER" id="PTHR34706:SF1">
    <property type="entry name" value="VWFA DOMAIN-CONTAINING PROTEIN"/>
    <property type="match status" value="1"/>
</dbReference>
<dbReference type="InterPro" id="IPR036465">
    <property type="entry name" value="vWFA_dom_sf"/>
</dbReference>
<evidence type="ECO:0000313" key="2">
    <source>
        <dbReference type="EMBL" id="QDZ40104.1"/>
    </source>
</evidence>
<organism evidence="2 3">
    <name type="scientific">Euhalothece natronophila Z-M001</name>
    <dbReference type="NCBI Taxonomy" id="522448"/>
    <lineage>
        <taxon>Bacteria</taxon>
        <taxon>Bacillati</taxon>
        <taxon>Cyanobacteriota</taxon>
        <taxon>Cyanophyceae</taxon>
        <taxon>Oscillatoriophycideae</taxon>
        <taxon>Chroococcales</taxon>
        <taxon>Halothecacae</taxon>
        <taxon>Halothece cluster</taxon>
        <taxon>Euhalothece</taxon>
    </lineage>
</organism>
<sequence length="207" mass="23497">MAQDKDLIENRDYTLLIDKSQSMSTQDQEGGKSRWEAAQESTYALAKKCEEFDPDGITVYLFSSRFRRYDQVTSDKVTQIYAENDPMGKTNLFEVLEDAIENYFQRKTAGKTKPNGETFLIITDGEPEDRKGVIRLIIETSRRLDREDEIGISLIQVGDDPKVTEYLKALDDQLLDAGAKFDIVDTITMKDMGNSSLSEVLLRAITD</sequence>
<gene>
    <name evidence="2" type="ORF">FRE64_09200</name>
</gene>
<name>A0A5B8NM37_9CHRO</name>
<dbReference type="PANTHER" id="PTHR34706">
    <property type="entry name" value="SLR1338 PROTEIN"/>
    <property type="match status" value="1"/>
</dbReference>
<dbReference type="PROSITE" id="PS50234">
    <property type="entry name" value="VWFA"/>
    <property type="match status" value="1"/>
</dbReference>
<keyword evidence="3" id="KW-1185">Reference proteome</keyword>
<dbReference type="InterPro" id="IPR002035">
    <property type="entry name" value="VWF_A"/>
</dbReference>
<dbReference type="KEGG" id="enn:FRE64_09200"/>
<dbReference type="EMBL" id="CP042326">
    <property type="protein sequence ID" value="QDZ40104.1"/>
    <property type="molecule type" value="Genomic_DNA"/>
</dbReference>